<organism evidence="2 3">
    <name type="scientific">Liparis tanakae</name>
    <name type="common">Tanaka's snailfish</name>
    <dbReference type="NCBI Taxonomy" id="230148"/>
    <lineage>
        <taxon>Eukaryota</taxon>
        <taxon>Metazoa</taxon>
        <taxon>Chordata</taxon>
        <taxon>Craniata</taxon>
        <taxon>Vertebrata</taxon>
        <taxon>Euteleostomi</taxon>
        <taxon>Actinopterygii</taxon>
        <taxon>Neopterygii</taxon>
        <taxon>Teleostei</taxon>
        <taxon>Neoteleostei</taxon>
        <taxon>Acanthomorphata</taxon>
        <taxon>Eupercaria</taxon>
        <taxon>Perciformes</taxon>
        <taxon>Cottioidei</taxon>
        <taxon>Cottales</taxon>
        <taxon>Liparidae</taxon>
        <taxon>Liparis</taxon>
    </lineage>
</organism>
<reference evidence="2 3" key="1">
    <citation type="submission" date="2019-03" db="EMBL/GenBank/DDBJ databases">
        <title>First draft genome of Liparis tanakae, snailfish: a comprehensive survey of snailfish specific genes.</title>
        <authorList>
            <person name="Kim W."/>
            <person name="Song I."/>
            <person name="Jeong J.-H."/>
            <person name="Kim D."/>
            <person name="Kim S."/>
            <person name="Ryu S."/>
            <person name="Song J.Y."/>
            <person name="Lee S.K."/>
        </authorList>
    </citation>
    <scope>NUCLEOTIDE SEQUENCE [LARGE SCALE GENOMIC DNA]</scope>
    <source>
        <tissue evidence="2">Muscle</tissue>
    </source>
</reference>
<evidence type="ECO:0000313" key="2">
    <source>
        <dbReference type="EMBL" id="TNN32651.1"/>
    </source>
</evidence>
<accession>A0A4Z2EVR9</accession>
<proteinExistence type="predicted"/>
<evidence type="ECO:0000313" key="3">
    <source>
        <dbReference type="Proteomes" id="UP000314294"/>
    </source>
</evidence>
<gene>
    <name evidence="2" type="ORF">EYF80_057185</name>
</gene>
<protein>
    <submittedName>
        <fullName evidence="2">Uncharacterized protein</fullName>
    </submittedName>
</protein>
<sequence length="63" mass="6767">MESAVCDVPERLKSPGLPTRSPLTARRAKARRRPAERDSTREEEEAAAARPVLAASGSSSGEF</sequence>
<comment type="caution">
    <text evidence="2">The sequence shown here is derived from an EMBL/GenBank/DDBJ whole genome shotgun (WGS) entry which is preliminary data.</text>
</comment>
<feature type="region of interest" description="Disordered" evidence="1">
    <location>
        <begin position="1"/>
        <end position="63"/>
    </location>
</feature>
<evidence type="ECO:0000256" key="1">
    <source>
        <dbReference type="SAM" id="MobiDB-lite"/>
    </source>
</evidence>
<name>A0A4Z2EVR9_9TELE</name>
<dbReference type="Proteomes" id="UP000314294">
    <property type="component" value="Unassembled WGS sequence"/>
</dbReference>
<keyword evidence="3" id="KW-1185">Reference proteome</keyword>
<dbReference type="AlphaFoldDB" id="A0A4Z2EVR9"/>
<dbReference type="EMBL" id="SRLO01002569">
    <property type="protein sequence ID" value="TNN32651.1"/>
    <property type="molecule type" value="Genomic_DNA"/>
</dbReference>